<protein>
    <submittedName>
        <fullName evidence="3">Tol-pal system protein: Uncharacterized protein</fullName>
    </submittedName>
</protein>
<dbReference type="InParanoid" id="A0A6C2YS58"/>
<feature type="signal peptide" evidence="2">
    <location>
        <begin position="1"/>
        <end position="23"/>
    </location>
</feature>
<dbReference type="EMBL" id="LR586016">
    <property type="protein sequence ID" value="VIP04306.1"/>
    <property type="molecule type" value="Genomic_DNA"/>
</dbReference>
<dbReference type="RefSeq" id="WP_162659404.1">
    <property type="nucleotide sequence ID" value="NZ_LR593887.1"/>
</dbReference>
<feature type="compositionally biased region" description="Low complexity" evidence="1">
    <location>
        <begin position="23"/>
        <end position="38"/>
    </location>
</feature>
<accession>A0A6C2YS58</accession>
<keyword evidence="4" id="KW-1185">Reference proteome</keyword>
<dbReference type="EMBL" id="LR593887">
    <property type="protein sequence ID" value="VTS05975.1"/>
    <property type="molecule type" value="Genomic_DNA"/>
</dbReference>
<dbReference type="Gene3D" id="1.25.40.10">
    <property type="entry name" value="Tetratricopeptide repeat domain"/>
    <property type="match status" value="1"/>
</dbReference>
<organism evidence="3">
    <name type="scientific">Tuwongella immobilis</name>
    <dbReference type="NCBI Taxonomy" id="692036"/>
    <lineage>
        <taxon>Bacteria</taxon>
        <taxon>Pseudomonadati</taxon>
        <taxon>Planctomycetota</taxon>
        <taxon>Planctomycetia</taxon>
        <taxon>Gemmatales</taxon>
        <taxon>Gemmataceae</taxon>
        <taxon>Tuwongella</taxon>
    </lineage>
</organism>
<feature type="region of interest" description="Disordered" evidence="1">
    <location>
        <begin position="23"/>
        <end position="50"/>
    </location>
</feature>
<evidence type="ECO:0000256" key="1">
    <source>
        <dbReference type="SAM" id="MobiDB-lite"/>
    </source>
</evidence>
<name>A0A6C2YS58_9BACT</name>
<sequence>MTSLRRFWGPFCCSLLAISGGQAADPPASSSPDPSGGSLTTPPKPNGNVNRSEIELVENIIAARRTYQTTLEKLRTFYIENGDNERARWAEEELLAFHRILKQSYRLDVGDVPPPNMVPAFNVREANELYRRAMLYKDRGFGSDFLDNQRRAELLLQQLLTQYPRCDKISDAAYQLGDIYESRAFRQYRRAAAYFERSFQWSKGTSTDARLRAARIYDKSLAERARAIELYREVKENDTDSARIQEADRRLAELSAR</sequence>
<dbReference type="Proteomes" id="UP000464378">
    <property type="component" value="Chromosome"/>
</dbReference>
<evidence type="ECO:0000313" key="4">
    <source>
        <dbReference type="Proteomes" id="UP000464378"/>
    </source>
</evidence>
<dbReference type="KEGG" id="tim:GMBLW1_48870"/>
<reference evidence="3" key="1">
    <citation type="submission" date="2019-04" db="EMBL/GenBank/DDBJ databases">
        <authorList>
            <consortium name="Science for Life Laboratories"/>
        </authorList>
    </citation>
    <scope>NUCLEOTIDE SEQUENCE</scope>
    <source>
        <strain evidence="3">MBLW1</strain>
    </source>
</reference>
<feature type="chain" id="PRO_5036172830" evidence="2">
    <location>
        <begin position="24"/>
        <end position="257"/>
    </location>
</feature>
<proteinExistence type="predicted"/>
<evidence type="ECO:0000313" key="3">
    <source>
        <dbReference type="EMBL" id="VIP04306.1"/>
    </source>
</evidence>
<dbReference type="InterPro" id="IPR011990">
    <property type="entry name" value="TPR-like_helical_dom_sf"/>
</dbReference>
<gene>
    <name evidence="3" type="ORF">GMBLW1_48870</name>
</gene>
<keyword evidence="2" id="KW-0732">Signal</keyword>
<dbReference type="SUPFAM" id="SSF48452">
    <property type="entry name" value="TPR-like"/>
    <property type="match status" value="1"/>
</dbReference>
<dbReference type="AlphaFoldDB" id="A0A6C2YS58"/>
<evidence type="ECO:0000256" key="2">
    <source>
        <dbReference type="SAM" id="SignalP"/>
    </source>
</evidence>